<evidence type="ECO:0000313" key="12">
    <source>
        <dbReference type="Proteomes" id="UP000192536"/>
    </source>
</evidence>
<keyword evidence="6 9" id="KW-0119">Carbohydrate metabolism</keyword>
<keyword evidence="5 9" id="KW-0378">Hydrolase</keyword>
<dbReference type="InterPro" id="IPR044846">
    <property type="entry name" value="GH10"/>
</dbReference>
<sequence>MGLGPASTQNSTASRRGFILGSLSLLLCAPFMGSRLSFAAAPFSPLRQLAKDKGIAFGFAVDPKKLDADATYRDVVARQADILVPENALKWQTVHPEPERYDFSQADTLAAFAQVHQQRLRGHTFCWHRALPDWVYKTVTPTNAESVLNAHITTVAAHYRGRMASWDVVNEAIQLEDGQPGGLRNAFWYQMLGPRYLDVAFHAAHKADPGAVLCYNDYGLEKDTHYGESRRAAVLTLLQGLIKRGVPIHGLGIQSHLRLGDTFGPELARFILAVRALGLAVYVTELDVDDSQFNGSMQARDDAVAATYKRYLEAVLATRAVSTVITWGVWDSPHIAGAVQDHGRPAQRPLVFGPQGEIKPASWVVEHVFEGAQPPRL</sequence>
<dbReference type="PANTHER" id="PTHR31490">
    <property type="entry name" value="GLYCOSYL HYDROLASE"/>
    <property type="match status" value="1"/>
</dbReference>
<dbReference type="SMART" id="SM00633">
    <property type="entry name" value="Glyco_10"/>
    <property type="match status" value="1"/>
</dbReference>
<feature type="domain" description="GH10" evidence="10">
    <location>
        <begin position="40"/>
        <end position="368"/>
    </location>
</feature>
<evidence type="ECO:0000256" key="7">
    <source>
        <dbReference type="ARBA" id="ARBA00023295"/>
    </source>
</evidence>
<evidence type="ECO:0000259" key="10">
    <source>
        <dbReference type="PROSITE" id="PS51760"/>
    </source>
</evidence>
<proteinExistence type="inferred from homology"/>
<evidence type="ECO:0000256" key="4">
    <source>
        <dbReference type="ARBA" id="ARBA00022729"/>
    </source>
</evidence>
<keyword evidence="8 9" id="KW-0624">Polysaccharide degradation</keyword>
<dbReference type="PROSITE" id="PS51760">
    <property type="entry name" value="GH10_2"/>
    <property type="match status" value="1"/>
</dbReference>
<gene>
    <name evidence="11" type="ORF">BS640_17690</name>
</gene>
<evidence type="ECO:0000256" key="1">
    <source>
        <dbReference type="ARBA" id="ARBA00000681"/>
    </source>
</evidence>
<accession>A0A1X0WBH3</accession>
<dbReference type="PRINTS" id="PR00134">
    <property type="entry name" value="GLHYDRLASE10"/>
</dbReference>
<comment type="similarity">
    <text evidence="2 9">Belongs to the glycosyl hydrolase 10 (cellulase F) family.</text>
</comment>
<dbReference type="EC" id="3.2.1.8" evidence="9"/>
<dbReference type="Proteomes" id="UP000192536">
    <property type="component" value="Unassembled WGS sequence"/>
</dbReference>
<evidence type="ECO:0000256" key="3">
    <source>
        <dbReference type="ARBA" id="ARBA00022651"/>
    </source>
</evidence>
<evidence type="ECO:0000256" key="2">
    <source>
        <dbReference type="ARBA" id="ARBA00007495"/>
    </source>
</evidence>
<reference evidence="11 12" key="1">
    <citation type="journal article" date="2017" name="Int. J. Syst. Evol. Microbiol.">
        <title>Rouxiella badensis sp. nov. and Rouxiella silvae sp. nov. isolated from peat bog soil in Germany and emendation of the genus description.</title>
        <authorList>
            <person name="Le Fleche-Mateos A."/>
            <person name="Kugler J.H."/>
            <person name="Hansen S.H."/>
            <person name="Syldatk C."/>
            <person name="Hausmann R."/>
            <person name="Lomprez F."/>
            <person name="Vandenbogaert M."/>
            <person name="Manuguerra J.C."/>
            <person name="Grimont P.A."/>
        </authorList>
    </citation>
    <scope>NUCLEOTIDE SEQUENCE [LARGE SCALE GENOMIC DNA]</scope>
    <source>
        <strain evidence="11 12">DSM 100043</strain>
    </source>
</reference>
<evidence type="ECO:0000313" key="11">
    <source>
        <dbReference type="EMBL" id="ORJ24138.1"/>
    </source>
</evidence>
<evidence type="ECO:0000256" key="5">
    <source>
        <dbReference type="ARBA" id="ARBA00022801"/>
    </source>
</evidence>
<dbReference type="EMBL" id="MRWE01000034">
    <property type="protein sequence ID" value="ORJ24138.1"/>
    <property type="molecule type" value="Genomic_DNA"/>
</dbReference>
<protein>
    <recommendedName>
        <fullName evidence="9">Beta-xylanase</fullName>
        <ecNumber evidence="9">3.2.1.8</ecNumber>
    </recommendedName>
</protein>
<organism evidence="11 12">
    <name type="scientific">Rouxiella badensis</name>
    <dbReference type="NCBI Taxonomy" id="1646377"/>
    <lineage>
        <taxon>Bacteria</taxon>
        <taxon>Pseudomonadati</taxon>
        <taxon>Pseudomonadota</taxon>
        <taxon>Gammaproteobacteria</taxon>
        <taxon>Enterobacterales</taxon>
        <taxon>Yersiniaceae</taxon>
        <taxon>Rouxiella</taxon>
    </lineage>
</organism>
<dbReference type="Pfam" id="PF00331">
    <property type="entry name" value="Glyco_hydro_10"/>
    <property type="match status" value="1"/>
</dbReference>
<comment type="caution">
    <text evidence="11">The sequence shown here is derived from an EMBL/GenBank/DDBJ whole genome shotgun (WGS) entry which is preliminary data.</text>
</comment>
<dbReference type="GO" id="GO:0031176">
    <property type="term" value="F:endo-1,4-beta-xylanase activity"/>
    <property type="evidence" value="ECO:0007669"/>
    <property type="project" value="UniProtKB-EC"/>
</dbReference>
<evidence type="ECO:0000256" key="6">
    <source>
        <dbReference type="ARBA" id="ARBA00023277"/>
    </source>
</evidence>
<dbReference type="GO" id="GO:0045493">
    <property type="term" value="P:xylan catabolic process"/>
    <property type="evidence" value="ECO:0007669"/>
    <property type="project" value="UniProtKB-KW"/>
</dbReference>
<dbReference type="SUPFAM" id="SSF51445">
    <property type="entry name" value="(Trans)glycosidases"/>
    <property type="match status" value="1"/>
</dbReference>
<keyword evidence="7 9" id="KW-0326">Glycosidase</keyword>
<dbReference type="RefSeq" id="WP_084913012.1">
    <property type="nucleotide sequence ID" value="NZ_MRWE01000034.1"/>
</dbReference>
<evidence type="ECO:0000256" key="9">
    <source>
        <dbReference type="RuleBase" id="RU361174"/>
    </source>
</evidence>
<dbReference type="PANTHER" id="PTHR31490:SF88">
    <property type="entry name" value="BETA-XYLANASE"/>
    <property type="match status" value="1"/>
</dbReference>
<dbReference type="InterPro" id="IPR017853">
    <property type="entry name" value="GH"/>
</dbReference>
<comment type="catalytic activity">
    <reaction evidence="1 9">
        <text>Endohydrolysis of (1-&gt;4)-beta-D-xylosidic linkages in xylans.</text>
        <dbReference type="EC" id="3.2.1.8"/>
    </reaction>
</comment>
<keyword evidence="3 11" id="KW-0858">Xylan degradation</keyword>
<dbReference type="STRING" id="1646377.BS640_17690"/>
<dbReference type="Gene3D" id="3.20.20.80">
    <property type="entry name" value="Glycosidases"/>
    <property type="match status" value="1"/>
</dbReference>
<dbReference type="AlphaFoldDB" id="A0A1X0WBH3"/>
<name>A0A1X0WBH3_9GAMM</name>
<keyword evidence="12" id="KW-1185">Reference proteome</keyword>
<evidence type="ECO:0000256" key="8">
    <source>
        <dbReference type="ARBA" id="ARBA00023326"/>
    </source>
</evidence>
<dbReference type="InterPro" id="IPR001000">
    <property type="entry name" value="GH10_dom"/>
</dbReference>
<keyword evidence="4" id="KW-0732">Signal</keyword>